<evidence type="ECO:0008006" key="6">
    <source>
        <dbReference type="Google" id="ProtNLM"/>
    </source>
</evidence>
<dbReference type="Gene3D" id="1.10.287.3980">
    <property type="match status" value="1"/>
</dbReference>
<evidence type="ECO:0000256" key="2">
    <source>
        <dbReference type="ARBA" id="ARBA00022980"/>
    </source>
</evidence>
<comment type="caution">
    <text evidence="4">The sequence shown here is derived from an EMBL/GenBank/DDBJ whole genome shotgun (WGS) entry which is preliminary data.</text>
</comment>
<keyword evidence="2" id="KW-0689">Ribosomal protein</keyword>
<reference evidence="4 5" key="1">
    <citation type="submission" date="2021-02" db="EMBL/GenBank/DDBJ databases">
        <title>Variation within the Batrachochytrium salamandrivorans European outbreak.</title>
        <authorList>
            <person name="Kelly M."/>
            <person name="Pasmans F."/>
            <person name="Shea T.P."/>
            <person name="Munoz J.F."/>
            <person name="Carranza S."/>
            <person name="Cuomo C.A."/>
            <person name="Martel A."/>
        </authorList>
    </citation>
    <scope>NUCLEOTIDE SEQUENCE [LARGE SCALE GENOMIC DNA]</scope>
    <source>
        <strain evidence="4 5">AMFP18/2</strain>
    </source>
</reference>
<dbReference type="PANTHER" id="PTHR14503:SF4">
    <property type="entry name" value="LARGE RIBOSOMAL SUBUNIT PROTEIN BL34M"/>
    <property type="match status" value="1"/>
</dbReference>
<gene>
    <name evidence="4" type="ORF">BASA50_000033</name>
</gene>
<dbReference type="HAMAP" id="MF_00391">
    <property type="entry name" value="Ribosomal_bL34"/>
    <property type="match status" value="1"/>
</dbReference>
<organism evidence="4 5">
    <name type="scientific">Batrachochytrium salamandrivorans</name>
    <dbReference type="NCBI Taxonomy" id="1357716"/>
    <lineage>
        <taxon>Eukaryota</taxon>
        <taxon>Fungi</taxon>
        <taxon>Fungi incertae sedis</taxon>
        <taxon>Chytridiomycota</taxon>
        <taxon>Chytridiomycota incertae sedis</taxon>
        <taxon>Chytridiomycetes</taxon>
        <taxon>Rhizophydiales</taxon>
        <taxon>Rhizophydiales incertae sedis</taxon>
        <taxon>Batrachochytrium</taxon>
    </lineage>
</organism>
<dbReference type="EMBL" id="JAFCIX010000569">
    <property type="protein sequence ID" value="KAH6586984.1"/>
    <property type="molecule type" value="Genomic_DNA"/>
</dbReference>
<dbReference type="NCBIfam" id="TIGR01030">
    <property type="entry name" value="rpmH_bact"/>
    <property type="match status" value="1"/>
</dbReference>
<keyword evidence="3" id="KW-0687">Ribonucleoprotein</keyword>
<dbReference type="Proteomes" id="UP001648503">
    <property type="component" value="Unassembled WGS sequence"/>
</dbReference>
<name>A0ABQ8EXX2_9FUNG</name>
<evidence type="ECO:0000313" key="4">
    <source>
        <dbReference type="EMBL" id="KAH6586984.1"/>
    </source>
</evidence>
<evidence type="ECO:0000313" key="5">
    <source>
        <dbReference type="Proteomes" id="UP001648503"/>
    </source>
</evidence>
<protein>
    <recommendedName>
        <fullName evidence="6">Ribosomal protein L34</fullName>
    </recommendedName>
</protein>
<accession>A0ABQ8EXX2</accession>
<proteinExistence type="inferred from homology"/>
<keyword evidence="5" id="KW-1185">Reference proteome</keyword>
<evidence type="ECO:0000256" key="3">
    <source>
        <dbReference type="ARBA" id="ARBA00023274"/>
    </source>
</evidence>
<evidence type="ECO:0000256" key="1">
    <source>
        <dbReference type="ARBA" id="ARBA00010111"/>
    </source>
</evidence>
<dbReference type="InterPro" id="IPR000271">
    <property type="entry name" value="Ribosomal_bL34"/>
</dbReference>
<dbReference type="Pfam" id="PF00468">
    <property type="entry name" value="Ribosomal_L34"/>
    <property type="match status" value="1"/>
</dbReference>
<sequence>MYLVVGRRAMGSLTIANGTGPFSRLPSSVPSMQSVSRQLSSLSISSGIGRQLLIAAPTSISRSATVMRRALVFQGMSVRHATYGQEYQPSTLVRKRRFGFLARLKTLNGRKILKRRMIKGRKRLTH</sequence>
<comment type="similarity">
    <text evidence="1">Belongs to the bacterial ribosomal protein bL34 family.</text>
</comment>
<dbReference type="PANTHER" id="PTHR14503">
    <property type="entry name" value="MITOCHONDRIAL RIBOSOMAL PROTEIN 34 FAMILY MEMBER"/>
    <property type="match status" value="1"/>
</dbReference>